<evidence type="ECO:0000256" key="1">
    <source>
        <dbReference type="ARBA" id="ARBA00023015"/>
    </source>
</evidence>
<name>A0A917WT65_9BACI</name>
<dbReference type="SMART" id="SM00345">
    <property type="entry name" value="HTH_GNTR"/>
    <property type="match status" value="1"/>
</dbReference>
<accession>A0A917WT65</accession>
<evidence type="ECO:0000256" key="3">
    <source>
        <dbReference type="ARBA" id="ARBA00023163"/>
    </source>
</evidence>
<sequence>MSLSKQKVYENVLDMIRHYIKEAELQPGDRLPSERELADQLQVGRSSVREALRAIELLGLIETKRGEGTYLRNYQSHRTMELLSTFILQGVTVKKDICFAKQVIEKEVTKQAFKHNRLAVLKAWEQAFSKKELPQIDYHRTFYSILFYYAENDLLKGMWNLLEEFSYTIKRQCYTSTFYQKIHQAFESNHCKEIERLYDLMNDELER</sequence>
<dbReference type="SUPFAM" id="SSF46785">
    <property type="entry name" value="Winged helix' DNA-binding domain"/>
    <property type="match status" value="1"/>
</dbReference>
<dbReference type="Pfam" id="PF00392">
    <property type="entry name" value="GntR"/>
    <property type="match status" value="1"/>
</dbReference>
<proteinExistence type="predicted"/>
<keyword evidence="1" id="KW-0805">Transcription regulation</keyword>
<evidence type="ECO:0000313" key="5">
    <source>
        <dbReference type="EMBL" id="GGM26624.1"/>
    </source>
</evidence>
<dbReference type="PANTHER" id="PTHR43537">
    <property type="entry name" value="TRANSCRIPTIONAL REGULATOR, GNTR FAMILY"/>
    <property type="match status" value="1"/>
</dbReference>
<evidence type="ECO:0000313" key="6">
    <source>
        <dbReference type="Proteomes" id="UP000618460"/>
    </source>
</evidence>
<dbReference type="EMBL" id="BMLG01000003">
    <property type="protein sequence ID" value="GGM26624.1"/>
    <property type="molecule type" value="Genomic_DNA"/>
</dbReference>
<evidence type="ECO:0000256" key="2">
    <source>
        <dbReference type="ARBA" id="ARBA00023125"/>
    </source>
</evidence>
<protein>
    <submittedName>
        <fullName evidence="5">GntR family transcriptional regulator</fullName>
    </submittedName>
</protein>
<dbReference type="Gene3D" id="1.10.10.10">
    <property type="entry name" value="Winged helix-like DNA-binding domain superfamily/Winged helix DNA-binding domain"/>
    <property type="match status" value="1"/>
</dbReference>
<keyword evidence="2" id="KW-0238">DNA-binding</keyword>
<dbReference type="GO" id="GO:0003700">
    <property type="term" value="F:DNA-binding transcription factor activity"/>
    <property type="evidence" value="ECO:0007669"/>
    <property type="project" value="InterPro"/>
</dbReference>
<organism evidence="5 6">
    <name type="scientific">Paraliobacillus quinghaiensis</name>
    <dbReference type="NCBI Taxonomy" id="470815"/>
    <lineage>
        <taxon>Bacteria</taxon>
        <taxon>Bacillati</taxon>
        <taxon>Bacillota</taxon>
        <taxon>Bacilli</taxon>
        <taxon>Bacillales</taxon>
        <taxon>Bacillaceae</taxon>
        <taxon>Paraliobacillus</taxon>
    </lineage>
</organism>
<keyword evidence="6" id="KW-1185">Reference proteome</keyword>
<dbReference type="PROSITE" id="PS50949">
    <property type="entry name" value="HTH_GNTR"/>
    <property type="match status" value="1"/>
</dbReference>
<keyword evidence="3" id="KW-0804">Transcription</keyword>
<dbReference type="CDD" id="cd07377">
    <property type="entry name" value="WHTH_GntR"/>
    <property type="match status" value="1"/>
</dbReference>
<dbReference type="PANTHER" id="PTHR43537:SF54">
    <property type="entry name" value="TRANSCRIPTIONAL REGULATOR, GNTR FAMILY"/>
    <property type="match status" value="1"/>
</dbReference>
<feature type="domain" description="HTH gntR-type" evidence="4">
    <location>
        <begin position="6"/>
        <end position="74"/>
    </location>
</feature>
<dbReference type="GO" id="GO:0003677">
    <property type="term" value="F:DNA binding"/>
    <property type="evidence" value="ECO:0007669"/>
    <property type="project" value="UniProtKB-KW"/>
</dbReference>
<dbReference type="InterPro" id="IPR036388">
    <property type="entry name" value="WH-like_DNA-bd_sf"/>
</dbReference>
<comment type="caution">
    <text evidence="5">The sequence shown here is derived from an EMBL/GenBank/DDBJ whole genome shotgun (WGS) entry which is preliminary data.</text>
</comment>
<reference evidence="5" key="1">
    <citation type="journal article" date="2014" name="Int. J. Syst. Evol. Microbiol.">
        <title>Complete genome sequence of Corynebacterium casei LMG S-19264T (=DSM 44701T), isolated from a smear-ripened cheese.</title>
        <authorList>
            <consortium name="US DOE Joint Genome Institute (JGI-PGF)"/>
            <person name="Walter F."/>
            <person name="Albersmeier A."/>
            <person name="Kalinowski J."/>
            <person name="Ruckert C."/>
        </authorList>
    </citation>
    <scope>NUCLEOTIDE SEQUENCE</scope>
    <source>
        <strain evidence="5">CGMCC 1.6333</strain>
    </source>
</reference>
<dbReference type="Proteomes" id="UP000618460">
    <property type="component" value="Unassembled WGS sequence"/>
</dbReference>
<dbReference type="InterPro" id="IPR036390">
    <property type="entry name" value="WH_DNA-bd_sf"/>
</dbReference>
<dbReference type="AlphaFoldDB" id="A0A917WT65"/>
<dbReference type="OrthoDB" id="9799482at2"/>
<reference evidence="5" key="2">
    <citation type="submission" date="2020-09" db="EMBL/GenBank/DDBJ databases">
        <authorList>
            <person name="Sun Q."/>
            <person name="Zhou Y."/>
        </authorList>
    </citation>
    <scope>NUCLEOTIDE SEQUENCE</scope>
    <source>
        <strain evidence="5">CGMCC 1.6333</strain>
    </source>
</reference>
<dbReference type="PRINTS" id="PR00035">
    <property type="entry name" value="HTHGNTR"/>
</dbReference>
<dbReference type="RefSeq" id="WP_117154734.1">
    <property type="nucleotide sequence ID" value="NZ_BMLG01000003.1"/>
</dbReference>
<evidence type="ECO:0000259" key="4">
    <source>
        <dbReference type="PROSITE" id="PS50949"/>
    </source>
</evidence>
<dbReference type="InterPro" id="IPR000524">
    <property type="entry name" value="Tscrpt_reg_HTH_GntR"/>
</dbReference>
<gene>
    <name evidence="5" type="ORF">GCM10011351_10480</name>
</gene>